<evidence type="ECO:0000313" key="3">
    <source>
        <dbReference type="EMBL" id="CAH1731994.1"/>
    </source>
</evidence>
<keyword evidence="4" id="KW-1185">Reference proteome</keyword>
<accession>A0A9P0JDH5</accession>
<dbReference type="OrthoDB" id="6618516at2759"/>
<sequence length="205" mass="23271">MSNSHQIEENFETLKDLFTTMSQAIEQLEQQQSILKKDNKRLSETNDKLLEITKKQKLMVDEDVPTTDEPKALSAQDITNQYRKSIYKKLADLENHLLNTPPPSIDDFDFNEKDAKQMLKLKVQMHSLLQENQSLKDQLSGFQNLHDQVMSRIRSNKNGNPTNQQQGNNATTNSSPGASGSLDKNNVQPLQVNVVDGDADEMKNE</sequence>
<keyword evidence="1" id="KW-0175">Coiled coil</keyword>
<dbReference type="Proteomes" id="UP001154329">
    <property type="component" value="Chromosome 3"/>
</dbReference>
<proteinExistence type="predicted"/>
<protein>
    <submittedName>
        <fullName evidence="3">Uncharacterized protein</fullName>
    </submittedName>
</protein>
<organism evidence="3 4">
    <name type="scientific">Aphis gossypii</name>
    <name type="common">Cotton aphid</name>
    <dbReference type="NCBI Taxonomy" id="80765"/>
    <lineage>
        <taxon>Eukaryota</taxon>
        <taxon>Metazoa</taxon>
        <taxon>Ecdysozoa</taxon>
        <taxon>Arthropoda</taxon>
        <taxon>Hexapoda</taxon>
        <taxon>Insecta</taxon>
        <taxon>Pterygota</taxon>
        <taxon>Neoptera</taxon>
        <taxon>Paraneoptera</taxon>
        <taxon>Hemiptera</taxon>
        <taxon>Sternorrhyncha</taxon>
        <taxon>Aphidomorpha</taxon>
        <taxon>Aphidoidea</taxon>
        <taxon>Aphididae</taxon>
        <taxon>Aphidini</taxon>
        <taxon>Aphis</taxon>
        <taxon>Aphis</taxon>
    </lineage>
</organism>
<dbReference type="AlphaFoldDB" id="A0A9P0JDH5"/>
<feature type="coiled-coil region" evidence="1">
    <location>
        <begin position="11"/>
        <end position="48"/>
    </location>
</feature>
<feature type="compositionally biased region" description="Polar residues" evidence="2">
    <location>
        <begin position="174"/>
        <end position="191"/>
    </location>
</feature>
<reference evidence="3" key="1">
    <citation type="submission" date="2022-02" db="EMBL/GenBank/DDBJ databases">
        <authorList>
            <person name="King R."/>
        </authorList>
    </citation>
    <scope>NUCLEOTIDE SEQUENCE</scope>
</reference>
<feature type="region of interest" description="Disordered" evidence="2">
    <location>
        <begin position="153"/>
        <end position="205"/>
    </location>
</feature>
<gene>
    <name evidence="3" type="ORF">APHIGO_LOCUS8589</name>
</gene>
<reference evidence="3" key="2">
    <citation type="submission" date="2022-10" db="EMBL/GenBank/DDBJ databases">
        <authorList>
            <consortium name="ENA_rothamsted_submissions"/>
            <consortium name="culmorum"/>
            <person name="King R."/>
        </authorList>
    </citation>
    <scope>NUCLEOTIDE SEQUENCE</scope>
</reference>
<evidence type="ECO:0000256" key="1">
    <source>
        <dbReference type="SAM" id="Coils"/>
    </source>
</evidence>
<feature type="coiled-coil region" evidence="1">
    <location>
        <begin position="118"/>
        <end position="145"/>
    </location>
</feature>
<name>A0A9P0JDH5_APHGO</name>
<feature type="compositionally biased region" description="Low complexity" evidence="2">
    <location>
        <begin position="156"/>
        <end position="173"/>
    </location>
</feature>
<evidence type="ECO:0000256" key="2">
    <source>
        <dbReference type="SAM" id="MobiDB-lite"/>
    </source>
</evidence>
<evidence type="ECO:0000313" key="4">
    <source>
        <dbReference type="Proteomes" id="UP001154329"/>
    </source>
</evidence>
<dbReference type="EMBL" id="OU899036">
    <property type="protein sequence ID" value="CAH1731994.1"/>
    <property type="molecule type" value="Genomic_DNA"/>
</dbReference>